<dbReference type="AlphaFoldDB" id="A0A9P7VCM0"/>
<protein>
    <recommendedName>
        <fullName evidence="3">Pre-mRNA polyadenylation factor FIP1</fullName>
    </recommendedName>
</protein>
<evidence type="ECO:0000256" key="5">
    <source>
        <dbReference type="ARBA" id="ARBA00023242"/>
    </source>
</evidence>
<sequence>MDDDEAFLYGSDDESGAPPAKRARVSNEGTNEGKEARDEVQDNNDNAKVEEEDDDDDDDDDDDSDDSDDDIEFIIGETGSKATTTEVKDSGDASTKKPGLSNSTGNNDTTTTIVLKDSESKVGLLDIDKVAELDGKPLTQVDLEKLKNKPWRIPGADITDYFNYGFDEFSWTAYCHKQDKLRGEFNPQKLMAQLLGSTPMPPPPNNKNGGGGNQMGMPPMMPGMPGMPPMMGGIPGMPPMMNMPNLPPFNPNQPFPPMPKK</sequence>
<feature type="domain" description="Pre-mRNA polyadenylation factor Fip1" evidence="7">
    <location>
        <begin position="140"/>
        <end position="182"/>
    </location>
</feature>
<keyword evidence="5" id="KW-0539">Nucleus</keyword>
<dbReference type="PANTHER" id="PTHR13484">
    <property type="entry name" value="FIP1-LIKE 1 PROTEIN"/>
    <property type="match status" value="1"/>
</dbReference>
<accession>A0A9P7VCM0</accession>
<feature type="compositionally biased region" description="Basic and acidic residues" evidence="6">
    <location>
        <begin position="86"/>
        <end position="95"/>
    </location>
</feature>
<feature type="compositionally biased region" description="Acidic residues" evidence="6">
    <location>
        <begin position="50"/>
        <end position="72"/>
    </location>
</feature>
<dbReference type="Pfam" id="PF05182">
    <property type="entry name" value="Fip1"/>
    <property type="match status" value="1"/>
</dbReference>
<dbReference type="GO" id="GO:0005847">
    <property type="term" value="C:mRNA cleavage and polyadenylation specificity factor complex"/>
    <property type="evidence" value="ECO:0007669"/>
    <property type="project" value="TreeGrafter"/>
</dbReference>
<evidence type="ECO:0000256" key="6">
    <source>
        <dbReference type="SAM" id="MobiDB-lite"/>
    </source>
</evidence>
<comment type="similarity">
    <text evidence="2">Belongs to the FIP1 family.</text>
</comment>
<dbReference type="OrthoDB" id="1917198at2759"/>
<evidence type="ECO:0000256" key="2">
    <source>
        <dbReference type="ARBA" id="ARBA00007459"/>
    </source>
</evidence>
<keyword evidence="4" id="KW-0507">mRNA processing</keyword>
<name>A0A9P7VCM0_9ASCO</name>
<evidence type="ECO:0000256" key="4">
    <source>
        <dbReference type="ARBA" id="ARBA00022664"/>
    </source>
</evidence>
<dbReference type="Proteomes" id="UP000790833">
    <property type="component" value="Unassembled WGS sequence"/>
</dbReference>
<organism evidence="8 9">
    <name type="scientific">Scheffersomyces spartinae</name>
    <dbReference type="NCBI Taxonomy" id="45513"/>
    <lineage>
        <taxon>Eukaryota</taxon>
        <taxon>Fungi</taxon>
        <taxon>Dikarya</taxon>
        <taxon>Ascomycota</taxon>
        <taxon>Saccharomycotina</taxon>
        <taxon>Pichiomycetes</taxon>
        <taxon>Debaryomycetaceae</taxon>
        <taxon>Scheffersomyces</taxon>
    </lineage>
</organism>
<dbReference type="EMBL" id="JAHMUF010000003">
    <property type="protein sequence ID" value="KAG7195399.1"/>
    <property type="molecule type" value="Genomic_DNA"/>
</dbReference>
<feature type="compositionally biased region" description="Acidic residues" evidence="6">
    <location>
        <begin position="1"/>
        <end position="15"/>
    </location>
</feature>
<comment type="caution">
    <text evidence="8">The sequence shown here is derived from an EMBL/GenBank/DDBJ whole genome shotgun (WGS) entry which is preliminary data.</text>
</comment>
<evidence type="ECO:0000313" key="9">
    <source>
        <dbReference type="Proteomes" id="UP000790833"/>
    </source>
</evidence>
<dbReference type="InterPro" id="IPR007854">
    <property type="entry name" value="Fip1_dom"/>
</dbReference>
<evidence type="ECO:0000259" key="7">
    <source>
        <dbReference type="Pfam" id="PF05182"/>
    </source>
</evidence>
<feature type="compositionally biased region" description="Basic and acidic residues" evidence="6">
    <location>
        <begin position="31"/>
        <end position="49"/>
    </location>
</feature>
<feature type="region of interest" description="Disordered" evidence="6">
    <location>
        <begin position="1"/>
        <end position="111"/>
    </location>
</feature>
<dbReference type="GO" id="GO:0006397">
    <property type="term" value="P:mRNA processing"/>
    <property type="evidence" value="ECO:0007669"/>
    <property type="project" value="UniProtKB-KW"/>
</dbReference>
<keyword evidence="9" id="KW-1185">Reference proteome</keyword>
<evidence type="ECO:0000313" key="8">
    <source>
        <dbReference type="EMBL" id="KAG7195399.1"/>
    </source>
</evidence>
<dbReference type="RefSeq" id="XP_043050944.1">
    <property type="nucleotide sequence ID" value="XM_043193892.1"/>
</dbReference>
<proteinExistence type="inferred from homology"/>
<dbReference type="GeneID" id="66116531"/>
<evidence type="ECO:0000256" key="3">
    <source>
        <dbReference type="ARBA" id="ARBA00017404"/>
    </source>
</evidence>
<dbReference type="InterPro" id="IPR051187">
    <property type="entry name" value="Pre-mRNA_3'-end_processing_reg"/>
</dbReference>
<comment type="subcellular location">
    <subcellularLocation>
        <location evidence="1">Nucleus</location>
    </subcellularLocation>
</comment>
<feature type="compositionally biased region" description="Low complexity" evidence="6">
    <location>
        <begin position="101"/>
        <end position="111"/>
    </location>
</feature>
<evidence type="ECO:0000256" key="1">
    <source>
        <dbReference type="ARBA" id="ARBA00004123"/>
    </source>
</evidence>
<feature type="region of interest" description="Disordered" evidence="6">
    <location>
        <begin position="198"/>
        <end position="217"/>
    </location>
</feature>
<reference evidence="8" key="1">
    <citation type="submission" date="2021-03" db="EMBL/GenBank/DDBJ databases">
        <authorList>
            <person name="Palmer J.M."/>
        </authorList>
    </citation>
    <scope>NUCLEOTIDE SEQUENCE</scope>
    <source>
        <strain evidence="8">ARV_011</strain>
    </source>
</reference>
<gene>
    <name evidence="8" type="primary">FIP1L1</name>
    <name evidence="8" type="ORF">KQ657_003157</name>
</gene>
<dbReference type="PANTHER" id="PTHR13484:SF0">
    <property type="entry name" value="PRE-MRNA 3'-END-PROCESSING FACTOR FIP1"/>
    <property type="match status" value="1"/>
</dbReference>